<protein>
    <submittedName>
        <fullName evidence="2">Uncharacterized protein</fullName>
    </submittedName>
</protein>
<dbReference type="EMBL" id="BAABME010005743">
    <property type="protein sequence ID" value="GAA0166498.1"/>
    <property type="molecule type" value="Genomic_DNA"/>
</dbReference>
<feature type="compositionally biased region" description="Acidic residues" evidence="1">
    <location>
        <begin position="75"/>
        <end position="87"/>
    </location>
</feature>
<gene>
    <name evidence="2" type="ORF">LIER_21640</name>
</gene>
<feature type="region of interest" description="Disordered" evidence="1">
    <location>
        <begin position="1"/>
        <end position="95"/>
    </location>
</feature>
<evidence type="ECO:0000313" key="2">
    <source>
        <dbReference type="EMBL" id="GAA0166498.1"/>
    </source>
</evidence>
<feature type="compositionally biased region" description="Basic and acidic residues" evidence="1">
    <location>
        <begin position="1"/>
        <end position="15"/>
    </location>
</feature>
<feature type="compositionally biased region" description="Basic and acidic residues" evidence="1">
    <location>
        <begin position="61"/>
        <end position="74"/>
    </location>
</feature>
<evidence type="ECO:0000256" key="1">
    <source>
        <dbReference type="SAM" id="MobiDB-lite"/>
    </source>
</evidence>
<evidence type="ECO:0000313" key="3">
    <source>
        <dbReference type="Proteomes" id="UP001454036"/>
    </source>
</evidence>
<proteinExistence type="predicted"/>
<accession>A0AAV3QTW5</accession>
<keyword evidence="3" id="KW-1185">Reference proteome</keyword>
<name>A0AAV3QTW5_LITER</name>
<organism evidence="2 3">
    <name type="scientific">Lithospermum erythrorhizon</name>
    <name type="common">Purple gromwell</name>
    <name type="synonym">Lithospermum officinale var. erythrorhizon</name>
    <dbReference type="NCBI Taxonomy" id="34254"/>
    <lineage>
        <taxon>Eukaryota</taxon>
        <taxon>Viridiplantae</taxon>
        <taxon>Streptophyta</taxon>
        <taxon>Embryophyta</taxon>
        <taxon>Tracheophyta</taxon>
        <taxon>Spermatophyta</taxon>
        <taxon>Magnoliopsida</taxon>
        <taxon>eudicotyledons</taxon>
        <taxon>Gunneridae</taxon>
        <taxon>Pentapetalae</taxon>
        <taxon>asterids</taxon>
        <taxon>lamiids</taxon>
        <taxon>Boraginales</taxon>
        <taxon>Boraginaceae</taxon>
        <taxon>Boraginoideae</taxon>
        <taxon>Lithospermeae</taxon>
        <taxon>Lithospermum</taxon>
    </lineage>
</organism>
<reference evidence="2 3" key="1">
    <citation type="submission" date="2024-01" db="EMBL/GenBank/DDBJ databases">
        <title>The complete chloroplast genome sequence of Lithospermum erythrorhizon: insights into the phylogenetic relationship among Boraginaceae species and the maternal lineages of purple gromwells.</title>
        <authorList>
            <person name="Okada T."/>
            <person name="Watanabe K."/>
        </authorList>
    </citation>
    <scope>NUCLEOTIDE SEQUENCE [LARGE SCALE GENOMIC DNA]</scope>
</reference>
<dbReference type="AlphaFoldDB" id="A0AAV3QTW5"/>
<dbReference type="Proteomes" id="UP001454036">
    <property type="component" value="Unassembled WGS sequence"/>
</dbReference>
<sequence>MIEEKIHNLGHKNDAHPPCQNSTPVKEGHVEEKGFMEKMKEKIYDHKEKSKERKKKRKEKKEKQQKEKQEKNQEEEQDNGEEEEDNGDGNCSDGGYSSCGGRYSRSGYKHTETVTLRVKSTLLSPVGGWIAPWSQHDAQAMGRVLGTMKTKGVMCWALWRRRDAQRMGRVLGTIHHSRCTFSIQIDTRFTFLI</sequence>
<comment type="caution">
    <text evidence="2">The sequence shown here is derived from an EMBL/GenBank/DDBJ whole genome shotgun (WGS) entry which is preliminary data.</text>
</comment>
<feature type="compositionally biased region" description="Basic and acidic residues" evidence="1">
    <location>
        <begin position="26"/>
        <end position="51"/>
    </location>
</feature>